<dbReference type="SUPFAM" id="SSF56112">
    <property type="entry name" value="Protein kinase-like (PK-like)"/>
    <property type="match status" value="1"/>
</dbReference>
<comment type="cofactor">
    <cofactor evidence="1">
        <name>Mg(2+)</name>
        <dbReference type="ChEBI" id="CHEBI:18420"/>
    </cofactor>
</comment>
<dbReference type="CDD" id="cd07831">
    <property type="entry name" value="STKc_MOK"/>
    <property type="match status" value="1"/>
</dbReference>
<evidence type="ECO:0000313" key="7">
    <source>
        <dbReference type="Proteomes" id="UP000518266"/>
    </source>
</evidence>
<dbReference type="Gene3D" id="3.30.200.20">
    <property type="entry name" value="Phosphorylase Kinase, domain 1"/>
    <property type="match status" value="1"/>
</dbReference>
<dbReference type="AlphaFoldDB" id="A0A7J5Y6F7"/>
<keyword evidence="7" id="KW-1185">Reference proteome</keyword>
<dbReference type="Pfam" id="PF00069">
    <property type="entry name" value="Pkinase"/>
    <property type="match status" value="1"/>
</dbReference>
<dbReference type="InterPro" id="IPR000719">
    <property type="entry name" value="Prot_kinase_dom"/>
</dbReference>
<evidence type="ECO:0000256" key="3">
    <source>
        <dbReference type="ARBA" id="ARBA00022840"/>
    </source>
</evidence>
<reference evidence="6 7" key="1">
    <citation type="submission" date="2020-03" db="EMBL/GenBank/DDBJ databases">
        <title>Dissostichus mawsoni Genome sequencing and assembly.</title>
        <authorList>
            <person name="Park H."/>
        </authorList>
    </citation>
    <scope>NUCLEOTIDE SEQUENCE [LARGE SCALE GENOMIC DNA]</scope>
    <source>
        <strain evidence="6">DM0001</strain>
        <tissue evidence="6">Muscle</tissue>
    </source>
</reference>
<name>A0A7J5Y6F7_DISMA</name>
<dbReference type="InterPro" id="IPR011009">
    <property type="entry name" value="Kinase-like_dom_sf"/>
</dbReference>
<dbReference type="PROSITE" id="PS00107">
    <property type="entry name" value="PROTEIN_KINASE_ATP"/>
    <property type="match status" value="1"/>
</dbReference>
<dbReference type="InterPro" id="IPR008271">
    <property type="entry name" value="Ser/Thr_kinase_AS"/>
</dbReference>
<dbReference type="Proteomes" id="UP000518266">
    <property type="component" value="Unassembled WGS sequence"/>
</dbReference>
<keyword evidence="3 4" id="KW-0067">ATP-binding</keyword>
<evidence type="ECO:0000256" key="1">
    <source>
        <dbReference type="ARBA" id="ARBA00001946"/>
    </source>
</evidence>
<evidence type="ECO:0000259" key="5">
    <source>
        <dbReference type="PROSITE" id="PS50011"/>
    </source>
</evidence>
<gene>
    <name evidence="6" type="ORF">F7725_008153</name>
</gene>
<dbReference type="InterPro" id="IPR017441">
    <property type="entry name" value="Protein_kinase_ATP_BS"/>
</dbReference>
<dbReference type="OrthoDB" id="2158884at2759"/>
<dbReference type="SMART" id="SM00220">
    <property type="entry name" value="S_TKc"/>
    <property type="match status" value="1"/>
</dbReference>
<dbReference type="EMBL" id="JAAKFY010000015">
    <property type="protein sequence ID" value="KAF3844990.1"/>
    <property type="molecule type" value="Genomic_DNA"/>
</dbReference>
<dbReference type="FunFam" id="1.10.510.10:FF:000773">
    <property type="entry name" value="MOK protein kinase"/>
    <property type="match status" value="1"/>
</dbReference>
<dbReference type="GO" id="GO:0005524">
    <property type="term" value="F:ATP binding"/>
    <property type="evidence" value="ECO:0007669"/>
    <property type="project" value="UniProtKB-UniRule"/>
</dbReference>
<dbReference type="Gene3D" id="1.10.510.10">
    <property type="entry name" value="Transferase(Phosphotransferase) domain 1"/>
    <property type="match status" value="1"/>
</dbReference>
<dbReference type="GO" id="GO:0004672">
    <property type="term" value="F:protein kinase activity"/>
    <property type="evidence" value="ECO:0007669"/>
    <property type="project" value="InterPro"/>
</dbReference>
<evidence type="ECO:0000256" key="4">
    <source>
        <dbReference type="PROSITE-ProRule" id="PRU10141"/>
    </source>
</evidence>
<organism evidence="6 7">
    <name type="scientific">Dissostichus mawsoni</name>
    <name type="common">Antarctic cod</name>
    <dbReference type="NCBI Taxonomy" id="36200"/>
    <lineage>
        <taxon>Eukaryota</taxon>
        <taxon>Metazoa</taxon>
        <taxon>Chordata</taxon>
        <taxon>Craniata</taxon>
        <taxon>Vertebrata</taxon>
        <taxon>Euteleostomi</taxon>
        <taxon>Actinopterygii</taxon>
        <taxon>Neopterygii</taxon>
        <taxon>Teleostei</taxon>
        <taxon>Neoteleostei</taxon>
        <taxon>Acanthomorphata</taxon>
        <taxon>Eupercaria</taxon>
        <taxon>Perciformes</taxon>
        <taxon>Notothenioidei</taxon>
        <taxon>Nototheniidae</taxon>
        <taxon>Dissostichus</taxon>
    </lineage>
</organism>
<evidence type="ECO:0000313" key="6">
    <source>
        <dbReference type="EMBL" id="KAF3844990.1"/>
    </source>
</evidence>
<evidence type="ECO:0000256" key="2">
    <source>
        <dbReference type="ARBA" id="ARBA00022741"/>
    </source>
</evidence>
<feature type="binding site" evidence="4">
    <location>
        <position position="117"/>
    </location>
    <ligand>
        <name>ATP</name>
        <dbReference type="ChEBI" id="CHEBI:30616"/>
    </ligand>
</feature>
<sequence length="526" mass="60409">MQLTCDAFAGTRYYKTNGRLFSNKSALLMMHYSNWLIGLKNRASLRNARRTPPNIDWGNVVDLQNNNPQPNQKIHGVTVTNHLWKKGYKTIKKIGEGTFSEVVKTQSLKDGKFYACKTMKQTINSLEQANNLREVQAMKRLSPHANIIQLHELIFDKETGTVSLICELMEMNIYELIQGRKMPLPDNTIKNYMYQLCKSLEHIHSCGIFHRDVKPENILIKQNGLKLGDFGSCRSVYSKPPHTEYISTRWYRAPECLLTDGYYGLKMDMWSAGCVFYEIMSLNPLFPGTNELDQVAKIHDVLGTPEESILQKLKQSRTMQFNFPPKKGSGISRLLPHCPAPALSLLYQMLAYDSDERITAETALRHTYFREIRLAEKKAETLHRVSGTMDELDSSGTYNSLDHIWRPTRLGKQLRGRHTRQTPLISHMKHVAEPLIRRNIPHYPAELPKLNMDHRCPSLSPLCLRLPSPTEAHCQTIPSKKCQTRLSKFYLAFTLHFLSPQPRDESHRAAFKTYCIPPLDRKHGGC</sequence>
<proteinExistence type="predicted"/>
<dbReference type="PANTHER" id="PTHR24055">
    <property type="entry name" value="MITOGEN-ACTIVATED PROTEIN KINASE"/>
    <property type="match status" value="1"/>
</dbReference>
<dbReference type="FunFam" id="3.30.200.20:FF:000271">
    <property type="entry name" value="MAPK/MAK/MRK overlapping kinase"/>
    <property type="match status" value="1"/>
</dbReference>
<dbReference type="PROSITE" id="PS50011">
    <property type="entry name" value="PROTEIN_KINASE_DOM"/>
    <property type="match status" value="1"/>
</dbReference>
<comment type="caution">
    <text evidence="6">The sequence shown here is derived from an EMBL/GenBank/DDBJ whole genome shotgun (WGS) entry which is preliminary data.</text>
</comment>
<feature type="domain" description="Protein kinase" evidence="5">
    <location>
        <begin position="88"/>
        <end position="369"/>
    </location>
</feature>
<dbReference type="InterPro" id="IPR050117">
    <property type="entry name" value="MAPK"/>
</dbReference>
<protein>
    <recommendedName>
        <fullName evidence="5">Protein kinase domain-containing protein</fullName>
    </recommendedName>
</protein>
<accession>A0A7J5Y6F7</accession>
<dbReference type="PROSITE" id="PS00108">
    <property type="entry name" value="PROTEIN_KINASE_ST"/>
    <property type="match status" value="1"/>
</dbReference>
<keyword evidence="2 4" id="KW-0547">Nucleotide-binding</keyword>